<keyword evidence="3" id="KW-1185">Reference proteome</keyword>
<keyword evidence="1" id="KW-0472">Membrane</keyword>
<feature type="transmembrane region" description="Helical" evidence="1">
    <location>
        <begin position="25"/>
        <end position="46"/>
    </location>
</feature>
<proteinExistence type="predicted"/>
<keyword evidence="1" id="KW-0812">Transmembrane</keyword>
<protein>
    <recommendedName>
        <fullName evidence="4">G-protein coupled receptors family 1 profile domain-containing protein</fullName>
    </recommendedName>
</protein>
<keyword evidence="1" id="KW-1133">Transmembrane helix</keyword>
<sequence length="114" mass="12369">MIGLLGNACVVVVYKLKFKRSSARVYIISLALADMSVCLVGLPYHIIDLTVYSESIDDSDENADDECVAKIEAVHVETQLLPSYNDTDNDLKAASVTSARSVESRATDTNVGQQ</sequence>
<gene>
    <name evidence="2" type="ORF">DPMN_069016</name>
</gene>
<dbReference type="Proteomes" id="UP000828390">
    <property type="component" value="Unassembled WGS sequence"/>
</dbReference>
<dbReference type="AlphaFoldDB" id="A0A9D3Z0A7"/>
<dbReference type="EMBL" id="JAIWYP010000014">
    <property type="protein sequence ID" value="KAH3709552.1"/>
    <property type="molecule type" value="Genomic_DNA"/>
</dbReference>
<evidence type="ECO:0000313" key="2">
    <source>
        <dbReference type="EMBL" id="KAH3709552.1"/>
    </source>
</evidence>
<name>A0A9D3Z0A7_DREPO</name>
<evidence type="ECO:0008006" key="4">
    <source>
        <dbReference type="Google" id="ProtNLM"/>
    </source>
</evidence>
<comment type="caution">
    <text evidence="2">The sequence shown here is derived from an EMBL/GenBank/DDBJ whole genome shotgun (WGS) entry which is preliminary data.</text>
</comment>
<organism evidence="2 3">
    <name type="scientific">Dreissena polymorpha</name>
    <name type="common">Zebra mussel</name>
    <name type="synonym">Mytilus polymorpha</name>
    <dbReference type="NCBI Taxonomy" id="45954"/>
    <lineage>
        <taxon>Eukaryota</taxon>
        <taxon>Metazoa</taxon>
        <taxon>Spiralia</taxon>
        <taxon>Lophotrochozoa</taxon>
        <taxon>Mollusca</taxon>
        <taxon>Bivalvia</taxon>
        <taxon>Autobranchia</taxon>
        <taxon>Heteroconchia</taxon>
        <taxon>Euheterodonta</taxon>
        <taxon>Imparidentia</taxon>
        <taxon>Neoheterodontei</taxon>
        <taxon>Myida</taxon>
        <taxon>Dreissenoidea</taxon>
        <taxon>Dreissenidae</taxon>
        <taxon>Dreissena</taxon>
    </lineage>
</organism>
<evidence type="ECO:0000256" key="1">
    <source>
        <dbReference type="SAM" id="Phobius"/>
    </source>
</evidence>
<dbReference type="SUPFAM" id="SSF81321">
    <property type="entry name" value="Family A G protein-coupled receptor-like"/>
    <property type="match status" value="1"/>
</dbReference>
<dbReference type="Gene3D" id="1.20.1070.10">
    <property type="entry name" value="Rhodopsin 7-helix transmembrane proteins"/>
    <property type="match status" value="1"/>
</dbReference>
<accession>A0A9D3Z0A7</accession>
<reference evidence="2" key="1">
    <citation type="journal article" date="2019" name="bioRxiv">
        <title>The Genome of the Zebra Mussel, Dreissena polymorpha: A Resource for Invasive Species Research.</title>
        <authorList>
            <person name="McCartney M.A."/>
            <person name="Auch B."/>
            <person name="Kono T."/>
            <person name="Mallez S."/>
            <person name="Zhang Y."/>
            <person name="Obille A."/>
            <person name="Becker A."/>
            <person name="Abrahante J.E."/>
            <person name="Garbe J."/>
            <person name="Badalamenti J.P."/>
            <person name="Herman A."/>
            <person name="Mangelson H."/>
            <person name="Liachko I."/>
            <person name="Sullivan S."/>
            <person name="Sone E.D."/>
            <person name="Koren S."/>
            <person name="Silverstein K.A.T."/>
            <person name="Beckman K.B."/>
            <person name="Gohl D.M."/>
        </authorList>
    </citation>
    <scope>NUCLEOTIDE SEQUENCE</scope>
    <source>
        <strain evidence="2">Duluth1</strain>
        <tissue evidence="2">Whole animal</tissue>
    </source>
</reference>
<reference evidence="2" key="2">
    <citation type="submission" date="2020-11" db="EMBL/GenBank/DDBJ databases">
        <authorList>
            <person name="McCartney M.A."/>
            <person name="Auch B."/>
            <person name="Kono T."/>
            <person name="Mallez S."/>
            <person name="Becker A."/>
            <person name="Gohl D.M."/>
            <person name="Silverstein K.A.T."/>
            <person name="Koren S."/>
            <person name="Bechman K.B."/>
            <person name="Herman A."/>
            <person name="Abrahante J.E."/>
            <person name="Garbe J."/>
        </authorList>
    </citation>
    <scope>NUCLEOTIDE SEQUENCE</scope>
    <source>
        <strain evidence="2">Duluth1</strain>
        <tissue evidence="2">Whole animal</tissue>
    </source>
</reference>
<dbReference type="CDD" id="cd00637">
    <property type="entry name" value="7tm_classA_rhodopsin-like"/>
    <property type="match status" value="1"/>
</dbReference>
<evidence type="ECO:0000313" key="3">
    <source>
        <dbReference type="Proteomes" id="UP000828390"/>
    </source>
</evidence>